<dbReference type="GO" id="GO:0016117">
    <property type="term" value="P:carotenoid biosynthetic process"/>
    <property type="evidence" value="ECO:0007669"/>
    <property type="project" value="UniProtKB-KW"/>
</dbReference>
<sequence>MISIIIPCYNEIENIHYLQRALDDLEGEKEILFTDGGSADGSYEKIRYPKIQKAKGRGAQMDVAVEHTRGDILWFLHADTFPKPSALRSIEESGAEWGCFKLRFRSEKAMMRIVAFNSDNRVRFRHIAFGDQGIFISRELYEKIGGFRHIPLMEDYDLSIRLKEKGYKPALLKDTLFTDARRFEENGIWPTIFHMQRLQRAFRKGVDPSILAKKY</sequence>
<dbReference type="Pfam" id="PF00535">
    <property type="entry name" value="Glycos_transf_2"/>
    <property type="match status" value="1"/>
</dbReference>
<evidence type="ECO:0000256" key="2">
    <source>
        <dbReference type="ARBA" id="ARBA00022475"/>
    </source>
</evidence>
<dbReference type="EMBL" id="CAIJCS010000014">
    <property type="protein sequence ID" value="CAC9926010.1"/>
    <property type="molecule type" value="Genomic_DNA"/>
</dbReference>
<dbReference type="Gene3D" id="3.90.550.10">
    <property type="entry name" value="Spore Coat Polysaccharide Biosynthesis Protein SpsA, Chain A"/>
    <property type="match status" value="1"/>
</dbReference>
<dbReference type="AlphaFoldDB" id="A0A6V6Y0E2"/>
<keyword evidence="13" id="KW-1185">Reference proteome</keyword>
<evidence type="ECO:0000256" key="4">
    <source>
        <dbReference type="ARBA" id="ARBA00022679"/>
    </source>
</evidence>
<dbReference type="GO" id="GO:0005886">
    <property type="term" value="C:plasma membrane"/>
    <property type="evidence" value="ECO:0007669"/>
    <property type="project" value="UniProtKB-SubCell"/>
</dbReference>
<dbReference type="PANTHER" id="PTHR43646">
    <property type="entry name" value="GLYCOSYLTRANSFERASE"/>
    <property type="match status" value="1"/>
</dbReference>
<dbReference type="RefSeq" id="WP_180499159.1">
    <property type="nucleotide sequence ID" value="NZ_CAIJCS010000014.1"/>
</dbReference>
<dbReference type="InterPro" id="IPR029044">
    <property type="entry name" value="Nucleotide-diphossugar_trans"/>
</dbReference>
<evidence type="ECO:0000256" key="1">
    <source>
        <dbReference type="ARBA" id="ARBA00004236"/>
    </source>
</evidence>
<evidence type="ECO:0000256" key="8">
    <source>
        <dbReference type="ARBA" id="ARBA00037904"/>
    </source>
</evidence>
<keyword evidence="5" id="KW-0125">Carotenoid biosynthesis</keyword>
<protein>
    <recommendedName>
        <fullName evidence="10">4,4'-diaponeurosporenoate glycosyltransferase</fullName>
    </recommendedName>
</protein>
<comment type="caution">
    <text evidence="12">The sequence shown here is derived from an EMBL/GenBank/DDBJ whole genome shotgun (WGS) entry which is preliminary data.</text>
</comment>
<proteinExistence type="inferred from homology"/>
<comment type="subcellular location">
    <subcellularLocation>
        <location evidence="1">Cell membrane</location>
    </subcellularLocation>
</comment>
<keyword evidence="4 12" id="KW-0808">Transferase</keyword>
<dbReference type="PANTHER" id="PTHR43646:SF2">
    <property type="entry name" value="GLYCOSYLTRANSFERASE 2-LIKE DOMAIN-CONTAINING PROTEIN"/>
    <property type="match status" value="1"/>
</dbReference>
<evidence type="ECO:0000256" key="10">
    <source>
        <dbReference type="ARBA" id="ARBA00040345"/>
    </source>
</evidence>
<comment type="pathway">
    <text evidence="8">Carotenoid biosynthesis; staphyloxanthin biosynthesis; staphyloxanthin from farnesyl diphosphate: step 4/5.</text>
</comment>
<evidence type="ECO:0000256" key="3">
    <source>
        <dbReference type="ARBA" id="ARBA00022676"/>
    </source>
</evidence>
<dbReference type="SUPFAM" id="SSF53448">
    <property type="entry name" value="Nucleotide-diphospho-sugar transferases"/>
    <property type="match status" value="1"/>
</dbReference>
<evidence type="ECO:0000256" key="7">
    <source>
        <dbReference type="ARBA" id="ARBA00037281"/>
    </source>
</evidence>
<evidence type="ECO:0000259" key="11">
    <source>
        <dbReference type="Pfam" id="PF00535"/>
    </source>
</evidence>
<evidence type="ECO:0000256" key="6">
    <source>
        <dbReference type="ARBA" id="ARBA00023136"/>
    </source>
</evidence>
<dbReference type="CDD" id="cd02522">
    <property type="entry name" value="GT_2_like_a"/>
    <property type="match status" value="1"/>
</dbReference>
<keyword evidence="6" id="KW-0472">Membrane</keyword>
<dbReference type="NCBIfam" id="TIGR04283">
    <property type="entry name" value="glyco_like_mftF"/>
    <property type="match status" value="1"/>
</dbReference>
<evidence type="ECO:0000256" key="5">
    <source>
        <dbReference type="ARBA" id="ARBA00022746"/>
    </source>
</evidence>
<gene>
    <name evidence="12" type="ORF">PEPNEM18_00651</name>
</gene>
<reference evidence="12 13" key="1">
    <citation type="submission" date="2020-06" db="EMBL/GenBank/DDBJ databases">
        <authorList>
            <person name="Criscuolo A."/>
        </authorList>
    </citation>
    <scope>NUCLEOTIDE SEQUENCE [LARGE SCALE GENOMIC DNA]</scope>
    <source>
        <strain evidence="12">1804121828</strain>
    </source>
</reference>
<dbReference type="InterPro" id="IPR026461">
    <property type="entry name" value="Trfase_2_rSAM/seldom_assoc"/>
</dbReference>
<dbReference type="Proteomes" id="UP000586454">
    <property type="component" value="Unassembled WGS sequence"/>
</dbReference>
<evidence type="ECO:0000256" key="9">
    <source>
        <dbReference type="ARBA" id="ARBA00038120"/>
    </source>
</evidence>
<keyword evidence="3" id="KW-0328">Glycosyltransferase</keyword>
<accession>A0A6V6Y0E2</accession>
<dbReference type="InterPro" id="IPR001173">
    <property type="entry name" value="Glyco_trans_2-like"/>
</dbReference>
<evidence type="ECO:0000313" key="12">
    <source>
        <dbReference type="EMBL" id="CAC9926010.1"/>
    </source>
</evidence>
<comment type="function">
    <text evidence="7">Catalyzes the glycosylation of 4,4'-diaponeurosporenoate, i.e. the esterification of glucose at the C1'' position with the carboxyl group of 4,4'-diaponeurosporenic acid, to form glycosyl-4,4'-diaponeurosporenoate. This is a step in the biosynthesis of staphyloxanthin, an orange pigment present in most staphylococci strains.</text>
</comment>
<feature type="domain" description="Glycosyltransferase 2-like" evidence="11">
    <location>
        <begin position="3"/>
        <end position="89"/>
    </location>
</feature>
<keyword evidence="2" id="KW-1003">Cell membrane</keyword>
<organism evidence="12 13">
    <name type="scientific">Aedoeadaptatus nemausensis</name>
    <dbReference type="NCBI Taxonomy" id="2582829"/>
    <lineage>
        <taxon>Bacteria</taxon>
        <taxon>Bacillati</taxon>
        <taxon>Bacillota</taxon>
        <taxon>Tissierellia</taxon>
        <taxon>Tissierellales</taxon>
        <taxon>Peptoniphilaceae</taxon>
        <taxon>Aedoeadaptatus</taxon>
    </lineage>
</organism>
<name>A0A6V6Y0E2_9FIRM</name>
<comment type="similarity">
    <text evidence="9">Belongs to the glycosyltransferase 2 family. CrtQ subfamily.</text>
</comment>
<evidence type="ECO:0000313" key="13">
    <source>
        <dbReference type="Proteomes" id="UP000586454"/>
    </source>
</evidence>
<dbReference type="GO" id="GO:0016757">
    <property type="term" value="F:glycosyltransferase activity"/>
    <property type="evidence" value="ECO:0007669"/>
    <property type="project" value="UniProtKB-KW"/>
</dbReference>